<dbReference type="InterPro" id="IPR027417">
    <property type="entry name" value="P-loop_NTPase"/>
</dbReference>
<dbReference type="eggNOG" id="COG0210">
    <property type="taxonomic scope" value="Bacteria"/>
</dbReference>
<comment type="catalytic activity">
    <reaction evidence="10">
        <text>Couples ATP hydrolysis with the unwinding of duplex DNA by translocating in the 3'-5' direction.</text>
        <dbReference type="EC" id="5.6.2.4"/>
    </reaction>
</comment>
<dbReference type="Pfam" id="PF21196">
    <property type="entry name" value="PcrA_UvrD_tudor"/>
    <property type="match status" value="1"/>
</dbReference>
<dbReference type="InterPro" id="IPR014017">
    <property type="entry name" value="DNA_helicase_UvrD-like_C"/>
</dbReference>
<comment type="caution">
    <text evidence="17">The sequence shown here is derived from an EMBL/GenBank/DDBJ whole genome shotgun (WGS) entry which is preliminary data.</text>
</comment>
<dbReference type="EMBL" id="BATI01000055">
    <property type="protein sequence ID" value="GAD64950.1"/>
    <property type="molecule type" value="Genomic_DNA"/>
</dbReference>
<evidence type="ECO:0000256" key="4">
    <source>
        <dbReference type="ARBA" id="ARBA00022801"/>
    </source>
</evidence>
<dbReference type="GO" id="GO:0003677">
    <property type="term" value="F:DNA binding"/>
    <property type="evidence" value="ECO:0007669"/>
    <property type="project" value="UniProtKB-KW"/>
</dbReference>
<dbReference type="GO" id="GO:0033202">
    <property type="term" value="C:DNA helicase complex"/>
    <property type="evidence" value="ECO:0007669"/>
    <property type="project" value="TreeGrafter"/>
</dbReference>
<dbReference type="InterPro" id="IPR000212">
    <property type="entry name" value="DNA_helicase_UvrD/REP"/>
</dbReference>
<name>U2ZU28_AQUA1</name>
<dbReference type="GO" id="GO:0005829">
    <property type="term" value="C:cytosol"/>
    <property type="evidence" value="ECO:0007669"/>
    <property type="project" value="TreeGrafter"/>
</dbReference>
<dbReference type="FunFam" id="3.40.50.300:FF:001201">
    <property type="entry name" value="ATP-dependent DNA helicase UvrD2"/>
    <property type="match status" value="1"/>
</dbReference>
<dbReference type="CDD" id="cd17932">
    <property type="entry name" value="DEXQc_UvrD"/>
    <property type="match status" value="1"/>
</dbReference>
<comment type="catalytic activity">
    <reaction evidence="13">
        <text>ATP + H2O = ADP + phosphate + H(+)</text>
        <dbReference type="Rhea" id="RHEA:13065"/>
        <dbReference type="ChEBI" id="CHEBI:15377"/>
        <dbReference type="ChEBI" id="CHEBI:15378"/>
        <dbReference type="ChEBI" id="CHEBI:30616"/>
        <dbReference type="ChEBI" id="CHEBI:43474"/>
        <dbReference type="ChEBI" id="CHEBI:456216"/>
        <dbReference type="EC" id="5.6.2.4"/>
    </reaction>
</comment>
<evidence type="ECO:0000256" key="9">
    <source>
        <dbReference type="ARBA" id="ARBA00023235"/>
    </source>
</evidence>
<evidence type="ECO:0000256" key="1">
    <source>
        <dbReference type="ARBA" id="ARBA00009922"/>
    </source>
</evidence>
<dbReference type="CDD" id="cd18807">
    <property type="entry name" value="SF1_C_UvrD"/>
    <property type="match status" value="1"/>
</dbReference>
<dbReference type="Pfam" id="PF00580">
    <property type="entry name" value="UvrD-helicase"/>
    <property type="match status" value="1"/>
</dbReference>
<dbReference type="InterPro" id="IPR013986">
    <property type="entry name" value="DExx_box_DNA_helicase_dom_sf"/>
</dbReference>
<dbReference type="GO" id="GO:0005524">
    <property type="term" value="F:ATP binding"/>
    <property type="evidence" value="ECO:0007669"/>
    <property type="project" value="UniProtKB-UniRule"/>
</dbReference>
<dbReference type="Pfam" id="PF13361">
    <property type="entry name" value="UvrD_C"/>
    <property type="match status" value="1"/>
</dbReference>
<feature type="domain" description="UvrD-like helicase ATP-binding" evidence="15">
    <location>
        <begin position="15"/>
        <end position="293"/>
    </location>
</feature>
<dbReference type="InterPro" id="IPR014016">
    <property type="entry name" value="UvrD-like_ATP-bd"/>
</dbReference>
<dbReference type="GO" id="GO:0043138">
    <property type="term" value="F:3'-5' DNA helicase activity"/>
    <property type="evidence" value="ECO:0007669"/>
    <property type="project" value="UniProtKB-EC"/>
</dbReference>
<dbReference type="Gene3D" id="1.10.10.160">
    <property type="match status" value="1"/>
</dbReference>
<dbReference type="PANTHER" id="PTHR11070">
    <property type="entry name" value="UVRD / RECB / PCRA DNA HELICASE FAMILY MEMBER"/>
    <property type="match status" value="1"/>
</dbReference>
<dbReference type="Gene3D" id="3.40.50.300">
    <property type="entry name" value="P-loop containing nucleotide triphosphate hydrolases"/>
    <property type="match status" value="2"/>
</dbReference>
<evidence type="ECO:0000256" key="5">
    <source>
        <dbReference type="ARBA" id="ARBA00022806"/>
    </source>
</evidence>
<reference evidence="17" key="1">
    <citation type="submission" date="2024-09" db="EMBL/GenBank/DDBJ databases">
        <title>Whole genome shotgun sequence of Pseudomonas alcaligenes NBRC 14159.</title>
        <authorList>
            <person name="Yoshida I."/>
            <person name="Hosoyama A."/>
            <person name="Tsuchikane K."/>
            <person name="Noguchi M."/>
            <person name="Hirakata S."/>
            <person name="Ando Y."/>
            <person name="Ohji S."/>
            <person name="Yamazoe A."/>
            <person name="Yamazaki S."/>
            <person name="Fujita N."/>
        </authorList>
    </citation>
    <scope>NUCLEOTIDE SEQUENCE</scope>
    <source>
        <strain evidence="17">NBRC 14159</strain>
    </source>
</reference>
<dbReference type="NCBIfam" id="NF008743">
    <property type="entry name" value="PRK11773.1"/>
    <property type="match status" value="1"/>
</dbReference>
<evidence type="ECO:0000259" key="15">
    <source>
        <dbReference type="PROSITE" id="PS51198"/>
    </source>
</evidence>
<sequence length="733" mass="82040">MHKDPALLDPELLLASLNDAQCQAVAAPLGRQLVLAGAGSGKTRVLVHRIAFLIQFLNASPYSILSVTFTNKAAAEMRQRIEQMLGQSPAGMWVGTFHGLAHRILRAHWQEAGLSENFQILDSDDQQRLVKRVIRELGLDEQRWPAKQAQWFINGQKDEGLRPKNIQPGGDLFLATMLKIYQAYEDACARTGVIDFAELLLRALDLWRDKPDLLAHYQKRFRHILVDEFQDTNAVQYAWLRFLAKGGESLMVVGDDDQSIYGWRGAKIENIQQFSSDFPDTQLIRLEQNYRSTAGILKAANALIANNNGRLGKELWTEGSDGEPISLYAAFNEHDEARYVVESIEAALRKDGLKRSEIAILYRSNAQSRVLEEALLREKIPYRIYGGQRFFERAEIKNAVAYLRLLDGRHNDAALERVINVPTRGVGEKTVEAIREHARHSDLSMWAAMQQLIANKALPGRAAGALSGFIELIENLAAKVLDMPLHLMTQTVIEQSGLIAWHQAEKGEKAQARVENLEELVSAARNFENEEEEMSPLAAFLTHASLEAGDTQAEEHEDCVQLMTLHSAKGLEFPLVFLVGMEEGLFPHKMSLEEPGRLEEERRLAYVGVTRAMQQLVLTYAETRRLYGNETYNKVSRFVREIPPALIQEVRLSNSVSRPYAAPSRSMSGGSMFAGSQVPETPFSLGQPVRHALFGEGVILNFEGSGAQARVQVNFASEGSKWLMLAYAKLEAL</sequence>
<evidence type="ECO:0000256" key="14">
    <source>
        <dbReference type="PROSITE-ProRule" id="PRU00560"/>
    </source>
</evidence>
<keyword evidence="6 14" id="KW-0067">ATP-binding</keyword>
<evidence type="ECO:0000256" key="2">
    <source>
        <dbReference type="ARBA" id="ARBA00022741"/>
    </source>
</evidence>
<evidence type="ECO:0000256" key="6">
    <source>
        <dbReference type="ARBA" id="ARBA00022840"/>
    </source>
</evidence>
<dbReference type="OrthoDB" id="9806690at2"/>
<evidence type="ECO:0000256" key="7">
    <source>
        <dbReference type="ARBA" id="ARBA00023125"/>
    </source>
</evidence>
<evidence type="ECO:0000256" key="8">
    <source>
        <dbReference type="ARBA" id="ARBA00023204"/>
    </source>
</evidence>
<dbReference type="PROSITE" id="PS51217">
    <property type="entry name" value="UVRD_HELICASE_CTER"/>
    <property type="match status" value="1"/>
</dbReference>
<evidence type="ECO:0000256" key="13">
    <source>
        <dbReference type="ARBA" id="ARBA00048988"/>
    </source>
</evidence>
<keyword evidence="5 14" id="KW-0347">Helicase</keyword>
<feature type="binding site" evidence="14">
    <location>
        <begin position="36"/>
        <end position="43"/>
    </location>
    <ligand>
        <name>ATP</name>
        <dbReference type="ChEBI" id="CHEBI:30616"/>
    </ligand>
</feature>
<dbReference type="SUPFAM" id="SSF52540">
    <property type="entry name" value="P-loop containing nucleoside triphosphate hydrolases"/>
    <property type="match status" value="1"/>
</dbReference>
<comment type="similarity">
    <text evidence="1">Belongs to the helicase family. UvrD subfamily.</text>
</comment>
<keyword evidence="3" id="KW-0227">DNA damage</keyword>
<dbReference type="PANTHER" id="PTHR11070:SF2">
    <property type="entry name" value="ATP-DEPENDENT DNA HELICASE SRS2"/>
    <property type="match status" value="1"/>
</dbReference>
<keyword evidence="2 14" id="KW-0547">Nucleotide-binding</keyword>
<gene>
    <name evidence="17" type="primary">uvrD</name>
    <name evidence="17" type="ORF">PA6_055_00120</name>
</gene>
<evidence type="ECO:0000313" key="18">
    <source>
        <dbReference type="Proteomes" id="UP000016560"/>
    </source>
</evidence>
<dbReference type="RefSeq" id="WP_021703013.1">
    <property type="nucleotide sequence ID" value="NZ_BATI01000055.1"/>
</dbReference>
<dbReference type="EC" id="5.6.2.4" evidence="11"/>
<dbReference type="FunFam" id="1.10.10.160:FF:000002">
    <property type="entry name" value="DNA helicase"/>
    <property type="match status" value="1"/>
</dbReference>
<dbReference type="STRING" id="43263.A0T30_01605"/>
<evidence type="ECO:0000256" key="3">
    <source>
        <dbReference type="ARBA" id="ARBA00022763"/>
    </source>
</evidence>
<keyword evidence="8" id="KW-0234">DNA repair</keyword>
<accession>U2ZU28</accession>
<dbReference type="Proteomes" id="UP000016560">
    <property type="component" value="Unassembled WGS sequence"/>
</dbReference>
<evidence type="ECO:0000313" key="17">
    <source>
        <dbReference type="EMBL" id="GAD64950.1"/>
    </source>
</evidence>
<dbReference type="GO" id="GO:0016887">
    <property type="term" value="F:ATP hydrolysis activity"/>
    <property type="evidence" value="ECO:0007669"/>
    <property type="project" value="RHEA"/>
</dbReference>
<keyword evidence="4 14" id="KW-0378">Hydrolase</keyword>
<feature type="domain" description="UvrD-like helicase C-terminal" evidence="16">
    <location>
        <begin position="294"/>
        <end position="570"/>
    </location>
</feature>
<keyword evidence="18" id="KW-1185">Reference proteome</keyword>
<keyword evidence="7" id="KW-0238">DNA-binding</keyword>
<evidence type="ECO:0000256" key="10">
    <source>
        <dbReference type="ARBA" id="ARBA00034617"/>
    </source>
</evidence>
<dbReference type="GO" id="GO:0000725">
    <property type="term" value="P:recombinational repair"/>
    <property type="evidence" value="ECO:0007669"/>
    <property type="project" value="TreeGrafter"/>
</dbReference>
<evidence type="ECO:0000259" key="16">
    <source>
        <dbReference type="PROSITE" id="PS51217"/>
    </source>
</evidence>
<evidence type="ECO:0000256" key="11">
    <source>
        <dbReference type="ARBA" id="ARBA00034808"/>
    </source>
</evidence>
<dbReference type="PROSITE" id="PS51198">
    <property type="entry name" value="UVRD_HELICASE_ATP_BIND"/>
    <property type="match status" value="1"/>
</dbReference>
<dbReference type="Gene3D" id="1.10.486.10">
    <property type="entry name" value="PCRA, domain 4"/>
    <property type="match status" value="1"/>
</dbReference>
<protein>
    <recommendedName>
        <fullName evidence="11">DNA 3'-5' helicase</fullName>
        <ecNumber evidence="11">5.6.2.4</ecNumber>
    </recommendedName>
    <alternativeName>
        <fullName evidence="12">DNA 3'-5' helicase II</fullName>
    </alternativeName>
</protein>
<dbReference type="FunFam" id="1.10.486.10:FF:000003">
    <property type="entry name" value="ATP-dependent DNA helicase"/>
    <property type="match status" value="1"/>
</dbReference>
<keyword evidence="9" id="KW-0413">Isomerase</keyword>
<organism evidence="17 18">
    <name type="scientific">Aquipseudomonas alcaligenes (strain ATCC 14909 / DSM 50342 / CCUG 1425 / JCM 20561 / NBRC 14159 / NCIMB 9945 / NCTC 10367 / 1577)</name>
    <name type="common">Pseudomonas alcaligenes</name>
    <dbReference type="NCBI Taxonomy" id="1215092"/>
    <lineage>
        <taxon>Bacteria</taxon>
        <taxon>Pseudomonadati</taxon>
        <taxon>Pseudomonadota</taxon>
        <taxon>Gammaproteobacteria</taxon>
        <taxon>Pseudomonadales</taxon>
        <taxon>Pseudomonadaceae</taxon>
        <taxon>Aquipseudomonas</taxon>
    </lineage>
</organism>
<evidence type="ECO:0000256" key="12">
    <source>
        <dbReference type="ARBA" id="ARBA00034923"/>
    </source>
</evidence>
<proteinExistence type="inferred from homology"/>
<dbReference type="AlphaFoldDB" id="U2ZU28"/>